<evidence type="ECO:0000256" key="3">
    <source>
        <dbReference type="ARBA" id="ARBA00022807"/>
    </source>
</evidence>
<reference evidence="6 7" key="1">
    <citation type="journal article" date="2019" name="Mol. Ecol. Resour.">
        <title>Chromosome-level genome assembly of Triplophysa tibetana, a fish adapted to the harsh high-altitude environment of the Tibetan Plateau.</title>
        <authorList>
            <person name="Yang X."/>
            <person name="Liu H."/>
            <person name="Ma Z."/>
            <person name="Zou Y."/>
            <person name="Zou M."/>
            <person name="Mao Y."/>
            <person name="Li X."/>
            <person name="Wang H."/>
            <person name="Chen T."/>
            <person name="Wang W."/>
            <person name="Yang R."/>
        </authorList>
    </citation>
    <scope>NUCLEOTIDE SEQUENCE [LARGE SCALE GENOMIC DNA]</scope>
    <source>
        <strain evidence="6">TTIB1903HZAU</strain>
        <tissue evidence="6">Muscle</tissue>
    </source>
</reference>
<dbReference type="GO" id="GO:0005524">
    <property type="term" value="F:ATP binding"/>
    <property type="evidence" value="ECO:0007669"/>
    <property type="project" value="UniProtKB-KW"/>
</dbReference>
<dbReference type="EMBL" id="SOYY01000089">
    <property type="protein sequence ID" value="KAA0701445.1"/>
    <property type="molecule type" value="Genomic_DNA"/>
</dbReference>
<keyword evidence="3" id="KW-0788">Thiol protease</keyword>
<dbReference type="PANTHER" id="PTHR47642">
    <property type="entry name" value="ATP-DEPENDENT DNA HELICASE"/>
    <property type="match status" value="1"/>
</dbReference>
<comment type="similarity">
    <text evidence="4">Belongs to the helicase family.</text>
</comment>
<evidence type="ECO:0000256" key="4">
    <source>
        <dbReference type="RuleBase" id="RU363044"/>
    </source>
</evidence>
<comment type="caution">
    <text evidence="6">The sequence shown here is derived from an EMBL/GenBank/DDBJ whole genome shotgun (WGS) entry which is preliminary data.</text>
</comment>
<evidence type="ECO:0000256" key="1">
    <source>
        <dbReference type="ARBA" id="ARBA00022670"/>
    </source>
</evidence>
<keyword evidence="4" id="KW-0234">DNA repair</keyword>
<dbReference type="InterPro" id="IPR005135">
    <property type="entry name" value="Endo/exonuclease/phosphatase"/>
</dbReference>
<protein>
    <recommendedName>
        <fullName evidence="4">ATP-dependent DNA helicase</fullName>
        <ecNumber evidence="4">5.6.2.3</ecNumber>
    </recommendedName>
</protein>
<proteinExistence type="inferred from homology"/>
<keyword evidence="4" id="KW-0233">DNA recombination</keyword>
<dbReference type="EC" id="5.6.2.3" evidence="4"/>
<dbReference type="Gene3D" id="3.60.10.10">
    <property type="entry name" value="Endonuclease/exonuclease/phosphatase"/>
    <property type="match status" value="1"/>
</dbReference>
<dbReference type="GO" id="GO:0006281">
    <property type="term" value="P:DNA repair"/>
    <property type="evidence" value="ECO:0007669"/>
    <property type="project" value="UniProtKB-KW"/>
</dbReference>
<dbReference type="PANTHER" id="PTHR47642:SF3">
    <property type="entry name" value="ATP-DEPENDENT DNA HELICASE"/>
    <property type="match status" value="1"/>
</dbReference>
<keyword evidence="4" id="KW-0067">ATP-binding</keyword>
<keyword evidence="4" id="KW-0227">DNA damage</keyword>
<dbReference type="GO" id="GO:0016887">
    <property type="term" value="F:ATP hydrolysis activity"/>
    <property type="evidence" value="ECO:0007669"/>
    <property type="project" value="RHEA"/>
</dbReference>
<comment type="cofactor">
    <cofactor evidence="4">
        <name>Mg(2+)</name>
        <dbReference type="ChEBI" id="CHEBI:18420"/>
    </cofactor>
</comment>
<dbReference type="Pfam" id="PF20209">
    <property type="entry name" value="DUF6570"/>
    <property type="match status" value="1"/>
</dbReference>
<keyword evidence="2" id="KW-0833">Ubl conjugation pathway</keyword>
<dbReference type="SUPFAM" id="SSF54001">
    <property type="entry name" value="Cysteine proteinases"/>
    <property type="match status" value="1"/>
</dbReference>
<dbReference type="InterPro" id="IPR027417">
    <property type="entry name" value="P-loop_NTPase"/>
</dbReference>
<dbReference type="InterPro" id="IPR003323">
    <property type="entry name" value="OTU_dom"/>
</dbReference>
<dbReference type="SMART" id="SM00382">
    <property type="entry name" value="AAA"/>
    <property type="match status" value="1"/>
</dbReference>
<dbReference type="InterPro" id="IPR046700">
    <property type="entry name" value="DUF6570"/>
</dbReference>
<comment type="catalytic activity">
    <reaction evidence="4">
        <text>ATP + H2O = ADP + phosphate + H(+)</text>
        <dbReference type="Rhea" id="RHEA:13065"/>
        <dbReference type="ChEBI" id="CHEBI:15377"/>
        <dbReference type="ChEBI" id="CHEBI:15378"/>
        <dbReference type="ChEBI" id="CHEBI:30616"/>
        <dbReference type="ChEBI" id="CHEBI:43474"/>
        <dbReference type="ChEBI" id="CHEBI:456216"/>
        <dbReference type="EC" id="5.6.2.3"/>
    </reaction>
</comment>
<dbReference type="Pfam" id="PF14214">
    <property type="entry name" value="Helitron_like_N"/>
    <property type="match status" value="1"/>
</dbReference>
<dbReference type="Gene3D" id="3.90.70.120">
    <property type="match status" value="1"/>
</dbReference>
<keyword evidence="1" id="KW-0645">Protease</keyword>
<dbReference type="InterPro" id="IPR051055">
    <property type="entry name" value="PIF1_helicase"/>
</dbReference>
<accession>A0A5A9MWZ7</accession>
<dbReference type="CDD" id="cd22755">
    <property type="entry name" value="OTU_CeDUB-like"/>
    <property type="match status" value="2"/>
</dbReference>
<feature type="domain" description="OTU" evidence="5">
    <location>
        <begin position="608"/>
        <end position="735"/>
    </location>
</feature>
<evidence type="ECO:0000313" key="7">
    <source>
        <dbReference type="Proteomes" id="UP000324632"/>
    </source>
</evidence>
<dbReference type="CDD" id="cd18809">
    <property type="entry name" value="SF1_C_RecD"/>
    <property type="match status" value="1"/>
</dbReference>
<dbReference type="Gene3D" id="3.90.70.80">
    <property type="match status" value="2"/>
</dbReference>
<dbReference type="PROSITE" id="PS50802">
    <property type="entry name" value="OTU"/>
    <property type="match status" value="1"/>
</dbReference>
<dbReference type="GO" id="GO:0006508">
    <property type="term" value="P:proteolysis"/>
    <property type="evidence" value="ECO:0007669"/>
    <property type="project" value="UniProtKB-KW"/>
</dbReference>
<keyword evidence="4 6" id="KW-0347">Helicase</keyword>
<sequence>MPRKKGFRMRRTPRAVKSKNDVKACICSEKLQVPVVAGTDVRNSSVNCDVNVPIACGVAAAIKSVIDPVCTWIRTDIDELCLEGSKLVPYIAVASQKRDGKEKDLCKFIDQLRVFGREWNVVIGPPTYRDYGLLEEDNVMYEELQEYLLRDRMCLLNLHSSVSVIIHHEGYFVMVDFGTRDVFGLASDIGTPVAVFNTSLDDLMFHINNLRKSLDAQWYGISSISVKAGQKETEVQTDTLFTDSNVEFENADECDISSSVRVSKLVDGSSVRLDYSVRGSFHQGNDLFEYGGLQCMAIALVSLAKHTVDSVFSWQTKHVDRVLVLGDQMYTSLRDTNKISHPSKMLAVPDLPKETVIEGQSFLFQYGDMVCGDVDMVEGELIQSGVCVSLLSGLEKMFPQYDTCLLTLCDSTCAVISRNGQYALVDSHARSATGMVDGNGRSVVVYFSSLENLFHHICNLATTLTGKQKPFEIASVCISVPTVKPAQQNAPKLKNASRTKRLRVTDEKDKKFEMDFDFDTVNEVPVNDERNKCKISASNCTSKKKRKINNVVEVNSDVEFVSDVVSENMMFSPISRQMCQNVCTRLKVDFVKPDFTVFTRVGILGVPCKKDSIVADGNCYFRAISQAVSGTQKYHRKIRLAVVQQLKENNEKYRNILRREYSSVSEYINKSRMQYVNNWATEVEIQATADYLGIDVFTLHDARWLKYSCNGKRLSKHGIYLENCFGNHYESVVCVNDPELSSCYGYCKTPASIIEGYNIRSNIKNENIENKEPFIDVQMQFEAKQQHRGVLKRTQNDTCCAVGMITDSEFEVLENAHPMTFTYSPLSTDVAQILCNTFKLDLVKENVQVSTIYGSLGVICKTDKVVKDASSFFRAVALFITGSQKSHRKIRLAVVKYMESEGEEHMKLVGKEFASMSEYISKSQMKYVGSSASDIEIQGTANALGVNLFICNGGIWVKYSCMSTLLSSEGIYLKQCENNNFEPVICVQHAHETVCFDLCKKKRVMEMSRKKYRNDVFHKKRVMEMSRKKYRNDVFHKKRVMEMSRKKYRNDVFHKKRVMEMSRKKYRNDVFHKKRVMEMSRKKYRNDVFHKKRVMEMSRKKYRNDVFHKKRVMEMSRKKYRNDVVHKNRLKEISRKKYLNNVSHREKIKAFSTKKYHKNPEHKKRVKAGVKLRRQQIKLKAEQFDFVMQQFLDLVKDGPDFVCCVCQRLLFKHQVLKCKRDYYFKKGVASTADKCITEEYLHKCNKTCVMPCQWLDTARGMLWICYTCHYKLNKDQMPVECATNNLRVDPIPPELACLNSLEQHLIALHLPFMKMLALPKGGQNGVHGPVTCVPANIVQTSNLLPLSSMQGSLLPVKLKRKLTYKGHYKYQFVDSMHIRQALKCLKQINVHYKDVEFNEVWLNEFCREGSEVVGKESDAHVEHSEASVDAGEDELLHDRQQHCMFQDTCLMPVDIGQEALDQYFDNVLNVAPAEGNNPVRLLSDLGNEAKCFPVLFPMGCNTYHGSRDNRLTLSRYFNNRILHADGRFAQNVEYIFFAQYMSEIEQVMSNVSIALRKGRGGCVSQKVDENVLNNEESLKKLLEFDDGYRFLKPIRGTPAFWQGAQRDLLACVRQLGVPTFFSSFSSADMRWKNLLDSILKQEGRTQTVEELQWADRCELLRRNPVTAARMFDYRWHCFLREVLMSSAHPIGKIKDYFYRVEFQQRGSPHVHCLFWIENAPVIDKNTDEEVIQFIDKYVTCELPSQDDTLLDIVTSVQQHSKRHSKTCKKKNTVCRFNFPRPASARTFICRGKSDAKKKCMCEEEKTDDLTKCACVQRQSQKDLKMKREQASEILSAVKKALSDENSNYDSVEHLFQHLGINQATFEVAYKSLNRNTHVVLKRQVNEVWVNPYSKPLLKCWNANLDIQFVVDAFACVVYIISYISKSEREMGLLLGNTQREARKDGNTSAKDALKQLGSVYLHNREVCAQESVYRLTNMHLKECSRKVVFVPTGDNIVKMSLPLKVLRQKATSRDLTTEEMWMTSIVDRYKNRPEDLNDICMATFASEYRVLSKNEKSRAPLKLNNGCGFITKRTRTQPAVIRYARFSKETKPESFYQSIMQLFLPYRVDLNLKPPNFETYEQFYMNGHVTFTDGSGPSVRSVVDFNRKKFEKEAEELDDIQNTVESNGVVEDSWCELCPELELERLLCVEEMKDKNQLVEKHVENIPDLASNNQRVAHFEKKNNVMCRSDGLALIRSLNETQQCIFYQIRQWCLDKITGNNPKPLHVFITGGAGTGKSHLIKAIQYEAMRLLSTGCRQPDNICVLLTAPTGIAAYNLHAATIHNTFSIGIDVRLPYTPLGEDKLNCLRAKYNDLQILIIDEISMVDQNLFAYIHGRLRQIKQSGDFSPFGNVSIIAVGDFFQLPPVKGIPLYSDNIGVNFWSTLFSVVELKTIVRQKDNTFAELLNRLRIRTKGTPMLKSDIDILKKCETGEVSSCLHIFPTNRQVNEHNVKQLIKSCPEHFEIHAQDFKMNKKNGKLEMKSAHHAKTYNTCLEETLLIGKGARVMLTKNVDVIDGLVNGACGTVTDIVYPDNEIKFPKTVYVKFEDNEVGAQRRKCCTYAPTVAMGSTGIKPEEERVNNKGQLRRQFPLKLAWACTVHKVQGISVDEAVVSLKKIFAPGQAYVALSRVRSLSGLIIQDFEEKAIYCKDSIKDAIQRMPTFGINNIQNQKVNTQTFNVFLINVQSLRQHLADLVSYTLNLQPNCIAVTETWLPENIPLESVKINGYSFHSHPRSVSYSSSNPTLTEIQAQQHGGVGMYTSDGLAYDVVPVPNINLECLVCNYTTHNILIAVIYRPPSYPMSLFKENLGKLLDFIEHKCHTTVLMGDFNDNILKSLIIYKFITERGFVQHVTQTTTEKGTLIDHVYVKTTHYDVEARVLPTYFSDHEGILCSFTKSLNNDHRELDHL</sequence>
<dbReference type="Pfam" id="PF05970">
    <property type="entry name" value="PIF1"/>
    <property type="match status" value="1"/>
</dbReference>
<gene>
    <name evidence="6" type="ORF">E1301_Tti024035</name>
</gene>
<evidence type="ECO:0000256" key="2">
    <source>
        <dbReference type="ARBA" id="ARBA00022786"/>
    </source>
</evidence>
<dbReference type="InterPro" id="IPR025476">
    <property type="entry name" value="Helitron_helicase-like"/>
</dbReference>
<dbReference type="Pfam" id="PF02338">
    <property type="entry name" value="OTU"/>
    <property type="match status" value="1"/>
</dbReference>
<evidence type="ECO:0000313" key="6">
    <source>
        <dbReference type="EMBL" id="KAA0701445.1"/>
    </source>
</evidence>
<evidence type="ECO:0000259" key="5">
    <source>
        <dbReference type="PROSITE" id="PS50802"/>
    </source>
</evidence>
<dbReference type="InterPro" id="IPR038765">
    <property type="entry name" value="Papain-like_cys_pep_sf"/>
</dbReference>
<keyword evidence="7" id="KW-1185">Reference proteome</keyword>
<organism evidence="6 7">
    <name type="scientific">Triplophysa tibetana</name>
    <dbReference type="NCBI Taxonomy" id="1572043"/>
    <lineage>
        <taxon>Eukaryota</taxon>
        <taxon>Metazoa</taxon>
        <taxon>Chordata</taxon>
        <taxon>Craniata</taxon>
        <taxon>Vertebrata</taxon>
        <taxon>Euteleostomi</taxon>
        <taxon>Actinopterygii</taxon>
        <taxon>Neopterygii</taxon>
        <taxon>Teleostei</taxon>
        <taxon>Ostariophysi</taxon>
        <taxon>Cypriniformes</taxon>
        <taxon>Nemacheilidae</taxon>
        <taxon>Triplophysa</taxon>
    </lineage>
</organism>
<keyword evidence="4" id="KW-0378">Hydrolase</keyword>
<dbReference type="GO" id="GO:0006310">
    <property type="term" value="P:DNA recombination"/>
    <property type="evidence" value="ECO:0007669"/>
    <property type="project" value="UniProtKB-KW"/>
</dbReference>
<dbReference type="SUPFAM" id="SSF52540">
    <property type="entry name" value="P-loop containing nucleoside triphosphate hydrolases"/>
    <property type="match status" value="2"/>
</dbReference>
<dbReference type="SUPFAM" id="SSF56219">
    <property type="entry name" value="DNase I-like"/>
    <property type="match status" value="1"/>
</dbReference>
<name>A0A5A9MWZ7_9TELE</name>
<dbReference type="Gene3D" id="3.40.50.300">
    <property type="entry name" value="P-loop containing nucleotide triphosphate hydrolases"/>
    <property type="match status" value="1"/>
</dbReference>
<dbReference type="InterPro" id="IPR010285">
    <property type="entry name" value="DNA_helicase_pif1-like_DEAD"/>
</dbReference>
<dbReference type="GO" id="GO:0000723">
    <property type="term" value="P:telomere maintenance"/>
    <property type="evidence" value="ECO:0007669"/>
    <property type="project" value="InterPro"/>
</dbReference>
<dbReference type="InterPro" id="IPR003593">
    <property type="entry name" value="AAA+_ATPase"/>
</dbReference>
<dbReference type="Proteomes" id="UP000324632">
    <property type="component" value="Unassembled WGS sequence"/>
</dbReference>
<keyword evidence="4" id="KW-0547">Nucleotide-binding</keyword>
<dbReference type="Pfam" id="PF03372">
    <property type="entry name" value="Exo_endo_phos"/>
    <property type="match status" value="1"/>
</dbReference>
<dbReference type="InterPro" id="IPR036691">
    <property type="entry name" value="Endo/exonu/phosph_ase_sf"/>
</dbReference>
<dbReference type="GO" id="GO:0043139">
    <property type="term" value="F:5'-3' DNA helicase activity"/>
    <property type="evidence" value="ECO:0007669"/>
    <property type="project" value="UniProtKB-EC"/>
</dbReference>
<dbReference type="GO" id="GO:0008234">
    <property type="term" value="F:cysteine-type peptidase activity"/>
    <property type="evidence" value="ECO:0007669"/>
    <property type="project" value="UniProtKB-KW"/>
</dbReference>